<dbReference type="SUPFAM" id="SSF53474">
    <property type="entry name" value="alpha/beta-Hydrolases"/>
    <property type="match status" value="1"/>
</dbReference>
<gene>
    <name evidence="6" type="ORF">PENDEC_c003G06365</name>
</gene>
<evidence type="ECO:0000313" key="7">
    <source>
        <dbReference type="Proteomes" id="UP000191522"/>
    </source>
</evidence>
<name>A0A1V6PJB5_PENDC</name>
<dbReference type="PANTHER" id="PTHR43918:SF4">
    <property type="entry name" value="CARBOXYLIC ESTER HYDROLASE"/>
    <property type="match status" value="1"/>
</dbReference>
<dbReference type="InterPro" id="IPR019826">
    <property type="entry name" value="Carboxylesterase_B_AS"/>
</dbReference>
<dbReference type="GO" id="GO:0052689">
    <property type="term" value="F:carboxylic ester hydrolase activity"/>
    <property type="evidence" value="ECO:0007669"/>
    <property type="project" value="TreeGrafter"/>
</dbReference>
<dbReference type="PROSITE" id="PS00941">
    <property type="entry name" value="CARBOXYLESTERASE_B_2"/>
    <property type="match status" value="1"/>
</dbReference>
<dbReference type="OrthoDB" id="408631at2759"/>
<dbReference type="Gene3D" id="3.40.50.1820">
    <property type="entry name" value="alpha/beta hydrolase"/>
    <property type="match status" value="1"/>
</dbReference>
<dbReference type="InterPro" id="IPR050654">
    <property type="entry name" value="AChE-related_enzymes"/>
</dbReference>
<evidence type="ECO:0000256" key="1">
    <source>
        <dbReference type="ARBA" id="ARBA00005964"/>
    </source>
</evidence>
<sequence>MKLLLTALLPAIAAAASSAPSVTIDAGTVEGGRCEDKNAVFYKGLPFAEPPVDTLRFEAPKAYTKQYSQGKLKATTSAPTCLQFSDDFTPTSLNATASEDCLYLDVWAPSTATKDSKLPVKVWVYGGSDTEGSISDPLYDGCNTAAGGSVLVTVNYRLGPLGFLALESAGISGNQGIQDILVGLEWVQDNIAAFGGDPKKVLLFGQSAGAENVYIIGSLPQAPSLVNSVISESGGGRPLVANSTQQQVAASFAKGLKCSTNDKACLQSAPASGFYDAYTADTYLTTGIGYYGGGSLSILSRHTHNFYPYVDGKVITEDPYTSGVKVPTVFGSNSKEAIVYSLQWAVESATLGGNPPTAALYKDFLRKNFGSAATLVGKYYLPSLFKPAAEEVIAAEGSVISEIGYNTSSLSILLAMTQVITDSTYRCPAWYGAAQATRNNIPAWAYEFFHRPSCTWLDTIEQAMVGVFGGAHTAEIPYVFGNLDNSYLPNGTCNSTSAEWKLGSQMMDLWTAMAENAEPSTDDITWPQFQNQANLSTAGMNFTNSALPGTLDYSGCDLWIEVNKILAASNATTATATPSSSVSGSTSSPSATQFSGASNLLPNVGGYLALTVLLIGFITL</sequence>
<dbReference type="Proteomes" id="UP000191522">
    <property type="component" value="Unassembled WGS sequence"/>
</dbReference>
<dbReference type="PANTHER" id="PTHR43918">
    <property type="entry name" value="ACETYLCHOLINESTERASE"/>
    <property type="match status" value="1"/>
</dbReference>
<dbReference type="InterPro" id="IPR002018">
    <property type="entry name" value="CarbesteraseB"/>
</dbReference>
<dbReference type="GO" id="GO:0017000">
    <property type="term" value="P:antibiotic biosynthetic process"/>
    <property type="evidence" value="ECO:0007669"/>
    <property type="project" value="UniProtKB-ARBA"/>
</dbReference>
<evidence type="ECO:0000313" key="6">
    <source>
        <dbReference type="EMBL" id="OQD77109.1"/>
    </source>
</evidence>
<dbReference type="InterPro" id="IPR019819">
    <property type="entry name" value="Carboxylesterase_B_CS"/>
</dbReference>
<dbReference type="AlphaFoldDB" id="A0A1V6PJB5"/>
<reference evidence="7" key="1">
    <citation type="journal article" date="2017" name="Nat. Microbiol.">
        <title>Global analysis of biosynthetic gene clusters reveals vast potential of secondary metabolite production in Penicillium species.</title>
        <authorList>
            <person name="Nielsen J.C."/>
            <person name="Grijseels S."/>
            <person name="Prigent S."/>
            <person name="Ji B."/>
            <person name="Dainat J."/>
            <person name="Nielsen K.F."/>
            <person name="Frisvad J.C."/>
            <person name="Workman M."/>
            <person name="Nielsen J."/>
        </authorList>
    </citation>
    <scope>NUCLEOTIDE SEQUENCE [LARGE SCALE GENOMIC DNA]</scope>
    <source>
        <strain evidence="7">IBT 11843</strain>
    </source>
</reference>
<comment type="similarity">
    <text evidence="1 3">Belongs to the type-B carboxylesterase/lipase family.</text>
</comment>
<accession>A0A1V6PJB5</accession>
<dbReference type="STRING" id="69771.A0A1V6PJB5"/>
<organism evidence="6 7">
    <name type="scientific">Penicillium decumbens</name>
    <dbReference type="NCBI Taxonomy" id="69771"/>
    <lineage>
        <taxon>Eukaryota</taxon>
        <taxon>Fungi</taxon>
        <taxon>Dikarya</taxon>
        <taxon>Ascomycota</taxon>
        <taxon>Pezizomycotina</taxon>
        <taxon>Eurotiomycetes</taxon>
        <taxon>Eurotiomycetidae</taxon>
        <taxon>Eurotiales</taxon>
        <taxon>Aspergillaceae</taxon>
        <taxon>Penicillium</taxon>
    </lineage>
</organism>
<dbReference type="PROSITE" id="PS00122">
    <property type="entry name" value="CARBOXYLESTERASE_B_1"/>
    <property type="match status" value="1"/>
</dbReference>
<dbReference type="Pfam" id="PF00135">
    <property type="entry name" value="COesterase"/>
    <property type="match status" value="1"/>
</dbReference>
<dbReference type="GO" id="GO:0072330">
    <property type="term" value="P:monocarboxylic acid biosynthetic process"/>
    <property type="evidence" value="ECO:0007669"/>
    <property type="project" value="UniProtKB-ARBA"/>
</dbReference>
<evidence type="ECO:0000259" key="5">
    <source>
        <dbReference type="Pfam" id="PF00135"/>
    </source>
</evidence>
<protein>
    <recommendedName>
        <fullName evidence="3">Carboxylic ester hydrolase</fullName>
        <ecNumber evidence="3">3.1.1.-</ecNumber>
    </recommendedName>
</protein>
<proteinExistence type="inferred from homology"/>
<dbReference type="EC" id="3.1.1.-" evidence="3"/>
<comment type="caution">
    <text evidence="6">The sequence shown here is derived from an EMBL/GenBank/DDBJ whole genome shotgun (WGS) entry which is preliminary data.</text>
</comment>
<feature type="domain" description="Carboxylesterase type B" evidence="5">
    <location>
        <begin position="19"/>
        <end position="537"/>
    </location>
</feature>
<dbReference type="EMBL" id="MDYL01000003">
    <property type="protein sequence ID" value="OQD77109.1"/>
    <property type="molecule type" value="Genomic_DNA"/>
</dbReference>
<evidence type="ECO:0000256" key="4">
    <source>
        <dbReference type="SAM" id="SignalP"/>
    </source>
</evidence>
<evidence type="ECO:0000256" key="3">
    <source>
        <dbReference type="RuleBase" id="RU361235"/>
    </source>
</evidence>
<dbReference type="OMA" id="NGGILTW"/>
<feature type="signal peptide" evidence="4">
    <location>
        <begin position="1"/>
        <end position="15"/>
    </location>
</feature>
<keyword evidence="4" id="KW-0732">Signal</keyword>
<keyword evidence="7" id="KW-1185">Reference proteome</keyword>
<keyword evidence="2 3" id="KW-0378">Hydrolase</keyword>
<feature type="chain" id="PRO_5012053983" description="Carboxylic ester hydrolase" evidence="4">
    <location>
        <begin position="16"/>
        <end position="620"/>
    </location>
</feature>
<evidence type="ECO:0000256" key="2">
    <source>
        <dbReference type="ARBA" id="ARBA00022801"/>
    </source>
</evidence>
<dbReference type="InterPro" id="IPR029058">
    <property type="entry name" value="AB_hydrolase_fold"/>
</dbReference>